<dbReference type="PANTHER" id="PTHR10642">
    <property type="entry name" value="RIBONUCLEASE H1"/>
    <property type="match status" value="1"/>
</dbReference>
<dbReference type="Pfam" id="PF18974">
    <property type="entry name" value="DUF5710"/>
    <property type="match status" value="2"/>
</dbReference>
<keyword evidence="7" id="KW-0378">Hydrolase</keyword>
<dbReference type="InterPro" id="IPR043764">
    <property type="entry name" value="DUF5710"/>
</dbReference>
<keyword evidence="5" id="KW-0479">Metal-binding</keyword>
<gene>
    <name evidence="9" type="ORF">NIOZUU159_00410</name>
</gene>
<feature type="domain" description="RNase H type-1" evidence="8">
    <location>
        <begin position="1"/>
        <end position="151"/>
    </location>
</feature>
<dbReference type="SUPFAM" id="SSF53098">
    <property type="entry name" value="Ribonuclease H-like"/>
    <property type="match status" value="1"/>
</dbReference>
<keyword evidence="4" id="KW-0540">Nuclease</keyword>
<reference evidence="9" key="1">
    <citation type="submission" date="2020-08" db="EMBL/GenBank/DDBJ databases">
        <title>Bridging the membrane lipid divide: bacteria of the FCB group superphylum have the potential to synthesize archaeal ether lipids.</title>
        <authorList>
            <person name="Villanueva L."/>
            <person name="von Meijenfeldt F.A.B."/>
            <person name="Westbye A.B."/>
            <person name="Yadav S."/>
            <person name="Hopmans E.C."/>
            <person name="Dutilh B.E."/>
            <person name="Sinninghe Damste J.S."/>
        </authorList>
    </citation>
    <scope>NUCLEOTIDE SEQUENCE</scope>
    <source>
        <strain evidence="9">NIOZ-UU159</strain>
    </source>
</reference>
<evidence type="ECO:0000256" key="7">
    <source>
        <dbReference type="ARBA" id="ARBA00022801"/>
    </source>
</evidence>
<evidence type="ECO:0000256" key="1">
    <source>
        <dbReference type="ARBA" id="ARBA00000077"/>
    </source>
</evidence>
<dbReference type="PROSITE" id="PS50879">
    <property type="entry name" value="RNASE_H_1"/>
    <property type="match status" value="1"/>
</dbReference>
<dbReference type="EC" id="3.1.26.4" evidence="3"/>
<dbReference type="Gene3D" id="3.30.420.10">
    <property type="entry name" value="Ribonuclease H-like superfamily/Ribonuclease H"/>
    <property type="match status" value="1"/>
</dbReference>
<name>A0A7S9SVB5_9VIRU</name>
<dbReference type="CDD" id="cd09280">
    <property type="entry name" value="RNase_HI_eukaryote_like"/>
    <property type="match status" value="1"/>
</dbReference>
<evidence type="ECO:0000256" key="5">
    <source>
        <dbReference type="ARBA" id="ARBA00022723"/>
    </source>
</evidence>
<organism evidence="9">
    <name type="scientific">Virus NIOZ-UU159</name>
    <dbReference type="NCBI Taxonomy" id="2763270"/>
    <lineage>
        <taxon>Viruses</taxon>
    </lineage>
</organism>
<protein>
    <recommendedName>
        <fullName evidence="3">ribonuclease H</fullName>
        <ecNumber evidence="3">3.1.26.4</ecNumber>
    </recommendedName>
</protein>
<comment type="catalytic activity">
    <reaction evidence="1">
        <text>Endonucleolytic cleavage to 5'-phosphomonoester.</text>
        <dbReference type="EC" id="3.1.26.4"/>
    </reaction>
</comment>
<proteinExistence type="inferred from homology"/>
<dbReference type="Pfam" id="PF00075">
    <property type="entry name" value="RNase_H"/>
    <property type="match status" value="1"/>
</dbReference>
<sequence length="274" mass="31884">MEFINVYIDGSCINNGKENAYAGYGVYFKENDEKNEYGRVEGKQTNNTGELTGIIRALEILSDVDIKINIYTDSEYVMKCAGYYTARLAKNNWKTQYDKVPPNLKLLKKLHELINNKEKIKLHHIKAHTNLQDEHSIGNYHADRLANLAIGVNVTNVENKLQKNKNYISVSYSYKDEVKKLGAKWDKDEKKWYYEDDISDENKQAINLIELSCAENKELPPIIEESEKKYIKIPYKNKDQAKKLGCRWDPNLKSWYYLSNNKNKDNIIKLGNNI</sequence>
<dbReference type="InterPro" id="IPR012337">
    <property type="entry name" value="RNaseH-like_sf"/>
</dbReference>
<keyword evidence="6" id="KW-0255">Endonuclease</keyword>
<evidence type="ECO:0000256" key="3">
    <source>
        <dbReference type="ARBA" id="ARBA00012180"/>
    </source>
</evidence>
<dbReference type="PANTHER" id="PTHR10642:SF26">
    <property type="entry name" value="RIBONUCLEASE H1"/>
    <property type="match status" value="1"/>
</dbReference>
<evidence type="ECO:0000259" key="8">
    <source>
        <dbReference type="PROSITE" id="PS50879"/>
    </source>
</evidence>
<accession>A0A7S9SVB5</accession>
<evidence type="ECO:0000256" key="2">
    <source>
        <dbReference type="ARBA" id="ARBA00005300"/>
    </source>
</evidence>
<evidence type="ECO:0000313" key="9">
    <source>
        <dbReference type="EMBL" id="QPI16913.1"/>
    </source>
</evidence>
<dbReference type="EMBL" id="MW030615">
    <property type="protein sequence ID" value="QPI16913.1"/>
    <property type="molecule type" value="Genomic_DNA"/>
</dbReference>
<dbReference type="InterPro" id="IPR002156">
    <property type="entry name" value="RNaseH_domain"/>
</dbReference>
<dbReference type="GO" id="GO:0043137">
    <property type="term" value="P:DNA replication, removal of RNA primer"/>
    <property type="evidence" value="ECO:0007669"/>
    <property type="project" value="TreeGrafter"/>
</dbReference>
<evidence type="ECO:0000256" key="4">
    <source>
        <dbReference type="ARBA" id="ARBA00022722"/>
    </source>
</evidence>
<comment type="similarity">
    <text evidence="2">Belongs to the RNase H family.</text>
</comment>
<evidence type="ECO:0000256" key="6">
    <source>
        <dbReference type="ARBA" id="ARBA00022759"/>
    </source>
</evidence>
<dbReference type="GO" id="GO:0003676">
    <property type="term" value="F:nucleic acid binding"/>
    <property type="evidence" value="ECO:0007669"/>
    <property type="project" value="InterPro"/>
</dbReference>
<dbReference type="GO" id="GO:0004523">
    <property type="term" value="F:RNA-DNA hybrid ribonuclease activity"/>
    <property type="evidence" value="ECO:0007669"/>
    <property type="project" value="UniProtKB-EC"/>
</dbReference>
<dbReference type="InterPro" id="IPR036397">
    <property type="entry name" value="RNaseH_sf"/>
</dbReference>
<dbReference type="GO" id="GO:0046872">
    <property type="term" value="F:metal ion binding"/>
    <property type="evidence" value="ECO:0007669"/>
    <property type="project" value="UniProtKB-KW"/>
</dbReference>
<dbReference type="InterPro" id="IPR050092">
    <property type="entry name" value="RNase_H"/>
</dbReference>